<sequence>MTPTKLLTSAIALSFAFAAQTSADASADLTTFAEISDTRPGNITVTPDNRVIITQQPLDGPTLRVVEVLEDGTKVPFPTQDWADGPETGEVGIAGSIGIKSDANGIVWILDMGGADSAPKLVGWDTQADALHKIIDIPSDVVTPISFLQDFALDEERGQIYIADMTFTAPAADLKPALIVIDIETGAARRLLEATKRFMASDEDVVIDGNLVGFKDAEGNATPWHLSMNAISIDPTFENVYFGTMNGRDIWSIPAAALADASQDDTALAAQITRYAEKGPNDGFIIDGEGRVFSGDVTRNAVTVSTPDSFEVFAQDDTLLRWADGFAFAPDGTLYIVANQLHTHPALNMGEDGSDHAYVILTTQP</sequence>
<dbReference type="PANTHER" id="PTHR10009">
    <property type="entry name" value="PROTEIN YELLOW-RELATED"/>
    <property type="match status" value="1"/>
</dbReference>
<dbReference type="Proteomes" id="UP000013243">
    <property type="component" value="Plasmid unnamed1"/>
</dbReference>
<dbReference type="PANTHER" id="PTHR10009:SF18">
    <property type="entry name" value="PROTEIN YELLOW-LIKE PROTEIN"/>
    <property type="match status" value="1"/>
</dbReference>
<dbReference type="Pfam" id="PF03022">
    <property type="entry name" value="MRJP"/>
    <property type="match status" value="1"/>
</dbReference>
<feature type="signal peptide" evidence="3">
    <location>
        <begin position="1"/>
        <end position="18"/>
    </location>
</feature>
<evidence type="ECO:0008006" key="6">
    <source>
        <dbReference type="Google" id="ProtNLM"/>
    </source>
</evidence>
<dbReference type="OrthoDB" id="9797664at2"/>
<dbReference type="SUPFAM" id="SSF63829">
    <property type="entry name" value="Calcium-dependent phosphotriesterase"/>
    <property type="match status" value="1"/>
</dbReference>
<comment type="subcellular location">
    <subcellularLocation>
        <location evidence="1">Secreted</location>
    </subcellularLocation>
</comment>
<dbReference type="GO" id="GO:0005576">
    <property type="term" value="C:extracellular region"/>
    <property type="evidence" value="ECO:0007669"/>
    <property type="project" value="UniProtKB-SubCell"/>
</dbReference>
<reference evidence="4 5" key="1">
    <citation type="journal article" date="2016" name="ISME J.">
        <title>Global occurrence and heterogeneity of the Roseobacter-clade species Ruegeria mobilis.</title>
        <authorList>
            <person name="Sonnenschein E."/>
            <person name="Gram L."/>
        </authorList>
    </citation>
    <scope>NUCLEOTIDE SEQUENCE [LARGE SCALE GENOMIC DNA]</scope>
    <source>
        <strain evidence="4 5">F1926</strain>
        <plasmid evidence="4 5">unnamed1</plasmid>
    </source>
</reference>
<dbReference type="EMBL" id="CP015231">
    <property type="protein sequence ID" value="ANP42421.1"/>
    <property type="molecule type" value="Genomic_DNA"/>
</dbReference>
<evidence type="ECO:0000256" key="2">
    <source>
        <dbReference type="ARBA" id="ARBA00022525"/>
    </source>
</evidence>
<keyword evidence="4" id="KW-0614">Plasmid</keyword>
<evidence type="ECO:0000313" key="5">
    <source>
        <dbReference type="Proteomes" id="UP000013243"/>
    </source>
</evidence>
<dbReference type="RefSeq" id="WP_005636540.1">
    <property type="nucleotide sequence ID" value="NZ_CP015231.1"/>
</dbReference>
<dbReference type="AlphaFoldDB" id="A0A1B1A798"/>
<name>A0A1B1A798_9RHOB</name>
<evidence type="ECO:0000313" key="4">
    <source>
        <dbReference type="EMBL" id="ANP42421.1"/>
    </source>
</evidence>
<dbReference type="InterPro" id="IPR011042">
    <property type="entry name" value="6-blade_b-propeller_TolB-like"/>
</dbReference>
<accession>A0A1B1A798</accession>
<keyword evidence="2" id="KW-0964">Secreted</keyword>
<protein>
    <recommendedName>
        <fullName evidence="6">Major royal jelly protein</fullName>
    </recommendedName>
</protein>
<dbReference type="InterPro" id="IPR017996">
    <property type="entry name" value="MRJP/yellow-related"/>
</dbReference>
<proteinExistence type="predicted"/>
<geneLocation type="plasmid" evidence="4 5">
    <name>unnamed1</name>
</geneLocation>
<dbReference type="Gene3D" id="2.120.10.30">
    <property type="entry name" value="TolB, C-terminal domain"/>
    <property type="match status" value="1"/>
</dbReference>
<dbReference type="KEGG" id="rmb:K529_016725"/>
<feature type="chain" id="PRO_5008518465" description="Major royal jelly protein" evidence="3">
    <location>
        <begin position="19"/>
        <end position="365"/>
    </location>
</feature>
<keyword evidence="3" id="KW-0732">Signal</keyword>
<evidence type="ECO:0000256" key="1">
    <source>
        <dbReference type="ARBA" id="ARBA00004613"/>
    </source>
</evidence>
<gene>
    <name evidence="4" type="ORF">K529_016725</name>
</gene>
<dbReference type="GeneID" id="28251512"/>
<organism evidence="4 5">
    <name type="scientific">Tritonibacter mobilis F1926</name>
    <dbReference type="NCBI Taxonomy" id="1265309"/>
    <lineage>
        <taxon>Bacteria</taxon>
        <taxon>Pseudomonadati</taxon>
        <taxon>Pseudomonadota</taxon>
        <taxon>Alphaproteobacteria</taxon>
        <taxon>Rhodobacterales</taxon>
        <taxon>Paracoccaceae</taxon>
        <taxon>Tritonibacter</taxon>
    </lineage>
</organism>
<evidence type="ECO:0000256" key="3">
    <source>
        <dbReference type="SAM" id="SignalP"/>
    </source>
</evidence>